<dbReference type="STRING" id="1081105.A0A162M058"/>
<feature type="region of interest" description="Disordered" evidence="6">
    <location>
        <begin position="194"/>
        <end position="248"/>
    </location>
</feature>
<dbReference type="InterPro" id="IPR030456">
    <property type="entry name" value="TF_fork_head_CS_2"/>
</dbReference>
<accession>A0A162M058</accession>
<evidence type="ECO:0000313" key="8">
    <source>
        <dbReference type="EMBL" id="OAA47920.1"/>
    </source>
</evidence>
<dbReference type="SMART" id="SM00339">
    <property type="entry name" value="FH"/>
    <property type="match status" value="1"/>
</dbReference>
<keyword evidence="2 5" id="KW-0238">DNA-binding</keyword>
<dbReference type="InterPro" id="IPR036390">
    <property type="entry name" value="WH_DNA-bd_sf"/>
</dbReference>
<evidence type="ECO:0000256" key="2">
    <source>
        <dbReference type="ARBA" id="ARBA00023125"/>
    </source>
</evidence>
<keyword evidence="9" id="KW-1185">Reference proteome</keyword>
<dbReference type="InterPro" id="IPR001766">
    <property type="entry name" value="Fork_head_dom"/>
</dbReference>
<dbReference type="Pfam" id="PF00250">
    <property type="entry name" value="Forkhead"/>
    <property type="match status" value="1"/>
</dbReference>
<keyword evidence="4 5" id="KW-0539">Nucleus</keyword>
<sequence>MAGFATTSVVYKNSCALPQIPSSSSSSSSVIPSSIHPLQLGNMAVQKTTPSSSDYTSSDMALGHPVGKGRVVWPSPPLAPGDVDVDASFGVQDFNVPYNCMAAECSYSAVSPGGGWCASTPAINQPLVEQYQAQGASGNININMQDLARTCTPSSSADLGLDSTDGFLLALNCEDGDPGSHLWGVDITPSMNTFGNSPVSQSDSVVESPASTDTVREAPSASRQKARSVPSASPPSDSTTDSGGNEKADEPYAKLIYKAIMTRPNYSMTLQEIYQWFREHTAKAVTETGGWQNSIRHNLSMNAAFRKRDKVVPKAPRNMSSISEESKRVNEWVLEDWAIRDGVQSTTRYRQKTYARRARSAGRNGIEAWAIEHSVKRALSGRKGGCATRATRVGKASSYGQVMQFPSHSQPFLDLRSASPSCAAVADIHTMRPALQGQYGGVMSSYTSLDTFQDGLVGGCGGDSTSEPQHLRPASYSNFELEQTMANSGGMHHANHTGPYDEPVATTQGRRTPAMEMPFNTGDLPRFPGIKYEDTDACASTLPICRPYQPLQGSPYVWWNQTGQ</sequence>
<dbReference type="InterPro" id="IPR045912">
    <property type="entry name" value="FOXJ2/3-like"/>
</dbReference>
<evidence type="ECO:0000256" key="3">
    <source>
        <dbReference type="ARBA" id="ARBA00023163"/>
    </source>
</evidence>
<dbReference type="PROSITE" id="PS00658">
    <property type="entry name" value="FORK_HEAD_2"/>
    <property type="match status" value="1"/>
</dbReference>
<dbReference type="SUPFAM" id="SSF46785">
    <property type="entry name" value="Winged helix' DNA-binding domain"/>
    <property type="match status" value="1"/>
</dbReference>
<evidence type="ECO:0000256" key="4">
    <source>
        <dbReference type="ARBA" id="ARBA00023242"/>
    </source>
</evidence>
<name>A0A162M058_METRR</name>
<evidence type="ECO:0000256" key="1">
    <source>
        <dbReference type="ARBA" id="ARBA00023015"/>
    </source>
</evidence>
<dbReference type="Proteomes" id="UP000243498">
    <property type="component" value="Unassembled WGS sequence"/>
</dbReference>
<feature type="domain" description="Fork-head" evidence="7">
    <location>
        <begin position="247"/>
        <end position="359"/>
    </location>
</feature>
<organism evidence="8 9">
    <name type="scientific">Metarhizium rileyi (strain RCEF 4871)</name>
    <name type="common">Nomuraea rileyi</name>
    <dbReference type="NCBI Taxonomy" id="1649241"/>
    <lineage>
        <taxon>Eukaryota</taxon>
        <taxon>Fungi</taxon>
        <taxon>Dikarya</taxon>
        <taxon>Ascomycota</taxon>
        <taxon>Pezizomycotina</taxon>
        <taxon>Sordariomycetes</taxon>
        <taxon>Hypocreomycetidae</taxon>
        <taxon>Hypocreales</taxon>
        <taxon>Clavicipitaceae</taxon>
        <taxon>Metarhizium</taxon>
    </lineage>
</organism>
<dbReference type="PROSITE" id="PS50039">
    <property type="entry name" value="FORK_HEAD_3"/>
    <property type="match status" value="1"/>
</dbReference>
<keyword evidence="1" id="KW-0805">Transcription regulation</keyword>
<dbReference type="OMA" id="TRPNYSM"/>
<dbReference type="PANTHER" id="PTHR46078:SF2">
    <property type="entry name" value="FORK-HEAD DOMAIN-CONTAINING PROTEIN"/>
    <property type="match status" value="1"/>
</dbReference>
<proteinExistence type="predicted"/>
<protein>
    <submittedName>
        <fullName evidence="8">Forkhead domain-containing protein</fullName>
    </submittedName>
</protein>
<dbReference type="EMBL" id="AZHC01000005">
    <property type="protein sequence ID" value="OAA47920.1"/>
    <property type="molecule type" value="Genomic_DNA"/>
</dbReference>
<feature type="compositionally biased region" description="Low complexity" evidence="6">
    <location>
        <begin position="228"/>
        <end position="242"/>
    </location>
</feature>
<comment type="subcellular location">
    <subcellularLocation>
        <location evidence="5">Nucleus</location>
    </subcellularLocation>
</comment>
<reference evidence="8 9" key="1">
    <citation type="journal article" date="2016" name="Genome Biol. Evol.">
        <title>Divergent and convergent evolution of fungal pathogenicity.</title>
        <authorList>
            <person name="Shang Y."/>
            <person name="Xiao G."/>
            <person name="Zheng P."/>
            <person name="Cen K."/>
            <person name="Zhan S."/>
            <person name="Wang C."/>
        </authorList>
    </citation>
    <scope>NUCLEOTIDE SEQUENCE [LARGE SCALE GENOMIC DNA]</scope>
    <source>
        <strain evidence="8 9">RCEF 4871</strain>
    </source>
</reference>
<dbReference type="GO" id="GO:0000978">
    <property type="term" value="F:RNA polymerase II cis-regulatory region sequence-specific DNA binding"/>
    <property type="evidence" value="ECO:0007669"/>
    <property type="project" value="TreeGrafter"/>
</dbReference>
<dbReference type="InterPro" id="IPR036388">
    <property type="entry name" value="WH-like_DNA-bd_sf"/>
</dbReference>
<keyword evidence="3" id="KW-0804">Transcription</keyword>
<evidence type="ECO:0000259" key="7">
    <source>
        <dbReference type="PROSITE" id="PS50039"/>
    </source>
</evidence>
<dbReference type="AlphaFoldDB" id="A0A162M058"/>
<dbReference type="PANTHER" id="PTHR46078">
    <property type="entry name" value="FORKHEAD BOX PROTEIN J2 FAMILY MEMBER"/>
    <property type="match status" value="1"/>
</dbReference>
<dbReference type="CDD" id="cd20032">
    <property type="entry name" value="FH_FOXO"/>
    <property type="match status" value="1"/>
</dbReference>
<evidence type="ECO:0000256" key="6">
    <source>
        <dbReference type="SAM" id="MobiDB-lite"/>
    </source>
</evidence>
<gene>
    <name evidence="8" type="ORF">NOR_02410</name>
</gene>
<dbReference type="OrthoDB" id="5954824at2759"/>
<feature type="compositionally biased region" description="Polar residues" evidence="6">
    <location>
        <begin position="194"/>
        <end position="213"/>
    </location>
</feature>
<evidence type="ECO:0000256" key="5">
    <source>
        <dbReference type="PROSITE-ProRule" id="PRU00089"/>
    </source>
</evidence>
<feature type="DNA-binding region" description="Fork-head" evidence="5">
    <location>
        <begin position="247"/>
        <end position="359"/>
    </location>
</feature>
<dbReference type="GO" id="GO:0005634">
    <property type="term" value="C:nucleus"/>
    <property type="evidence" value="ECO:0007669"/>
    <property type="project" value="UniProtKB-SubCell"/>
</dbReference>
<dbReference type="Gene3D" id="1.10.10.10">
    <property type="entry name" value="Winged helix-like DNA-binding domain superfamily/Winged helix DNA-binding domain"/>
    <property type="match status" value="1"/>
</dbReference>
<dbReference type="PRINTS" id="PR00053">
    <property type="entry name" value="FORKHEAD"/>
</dbReference>
<evidence type="ECO:0000313" key="9">
    <source>
        <dbReference type="Proteomes" id="UP000243498"/>
    </source>
</evidence>
<comment type="caution">
    <text evidence="8">The sequence shown here is derived from an EMBL/GenBank/DDBJ whole genome shotgun (WGS) entry which is preliminary data.</text>
</comment>
<dbReference type="GO" id="GO:0000981">
    <property type="term" value="F:DNA-binding transcription factor activity, RNA polymerase II-specific"/>
    <property type="evidence" value="ECO:0007669"/>
    <property type="project" value="TreeGrafter"/>
</dbReference>